<evidence type="ECO:0000256" key="4">
    <source>
        <dbReference type="ARBA" id="ARBA00022737"/>
    </source>
</evidence>
<evidence type="ECO:0000256" key="8">
    <source>
        <dbReference type="ARBA" id="ARBA00038393"/>
    </source>
</evidence>
<feature type="domain" description="Gnk2-homologous" evidence="11">
    <location>
        <begin position="38"/>
        <end position="141"/>
    </location>
</feature>
<dbReference type="GO" id="GO:0046739">
    <property type="term" value="P:transport of virus in multicellular host"/>
    <property type="evidence" value="ECO:0007669"/>
    <property type="project" value="TreeGrafter"/>
</dbReference>
<evidence type="ECO:0000259" key="11">
    <source>
        <dbReference type="PROSITE" id="PS51473"/>
    </source>
</evidence>
<comment type="similarity">
    <text evidence="8">Belongs to the cysteine-rich repeat secretory protein family. Plasmodesmata-located proteins (PDLD) subfamily.</text>
</comment>
<organism evidence="12 13">
    <name type="scientific">Liquidambar formosana</name>
    <name type="common">Formosan gum</name>
    <dbReference type="NCBI Taxonomy" id="63359"/>
    <lineage>
        <taxon>Eukaryota</taxon>
        <taxon>Viridiplantae</taxon>
        <taxon>Streptophyta</taxon>
        <taxon>Embryophyta</taxon>
        <taxon>Tracheophyta</taxon>
        <taxon>Spermatophyta</taxon>
        <taxon>Magnoliopsida</taxon>
        <taxon>eudicotyledons</taxon>
        <taxon>Gunneridae</taxon>
        <taxon>Pentapetalae</taxon>
        <taxon>Saxifragales</taxon>
        <taxon>Altingiaceae</taxon>
        <taxon>Liquidambar</taxon>
    </lineage>
</organism>
<dbReference type="Proteomes" id="UP001415857">
    <property type="component" value="Unassembled WGS sequence"/>
</dbReference>
<dbReference type="GO" id="GO:0005886">
    <property type="term" value="C:plasma membrane"/>
    <property type="evidence" value="ECO:0007669"/>
    <property type="project" value="UniProtKB-SubCell"/>
</dbReference>
<keyword evidence="9" id="KW-0472">Membrane</keyword>
<evidence type="ECO:0000256" key="7">
    <source>
        <dbReference type="ARBA" id="ARBA00024184"/>
    </source>
</evidence>
<dbReference type="InterPro" id="IPR051378">
    <property type="entry name" value="Cell2Cell_Antifungal"/>
</dbReference>
<feature type="chain" id="PRO_5043008335" description="Gnk2-homologous domain-containing protein" evidence="10">
    <location>
        <begin position="33"/>
        <end position="306"/>
    </location>
</feature>
<dbReference type="InterPro" id="IPR038408">
    <property type="entry name" value="GNK2_sf"/>
</dbReference>
<evidence type="ECO:0000256" key="2">
    <source>
        <dbReference type="ARBA" id="ARBA00022581"/>
    </source>
</evidence>
<keyword evidence="5" id="KW-0965">Cell junction</keyword>
<evidence type="ECO:0000256" key="5">
    <source>
        <dbReference type="ARBA" id="ARBA00022949"/>
    </source>
</evidence>
<evidence type="ECO:0000256" key="9">
    <source>
        <dbReference type="SAM" id="Phobius"/>
    </source>
</evidence>
<evidence type="ECO:0000256" key="6">
    <source>
        <dbReference type="ARBA" id="ARBA00023157"/>
    </source>
</evidence>
<dbReference type="Gene3D" id="3.30.430.20">
    <property type="entry name" value="Gnk2 domain, C-X8-C-X2-C motif"/>
    <property type="match status" value="2"/>
</dbReference>
<dbReference type="GO" id="GO:0009506">
    <property type="term" value="C:plasmodesma"/>
    <property type="evidence" value="ECO:0007669"/>
    <property type="project" value="UniProtKB-SubCell"/>
</dbReference>
<keyword evidence="2" id="KW-0945">Host-virus interaction</keyword>
<sequence length="306" mass="32422">MDSSAKPLISLLSHTLIILFLCFAPFLPSVKSIPDYNSLVYKTCANQIFTTQSGDSYAQTLSSLFQALISQSSNSKFFKTTAGDEQTAMSGLFQCRGDISDGDCRDCVGTISEIANNLCGETVAARIQLFGCYMQYEYETDESSSPDNSGSPELLYKTCGESMATAEPSGFGEMMAAAFAAVESGVVSNNGFYRVEYEKVVVLAQCGGDLGGCDCGECVNNALQIAKDGCQNSVSGQIYMDSCFVIYTYYPDGIPGDSQPEGGGGGGGGNNTGKTMAIAVGAVAAIFFGFLFLAFLKSRGKKDEDY</sequence>
<dbReference type="CDD" id="cd23509">
    <property type="entry name" value="Gnk2-like"/>
    <property type="match status" value="1"/>
</dbReference>
<keyword evidence="9" id="KW-0812">Transmembrane</keyword>
<dbReference type="Pfam" id="PF01657">
    <property type="entry name" value="Stress-antifung"/>
    <property type="match status" value="2"/>
</dbReference>
<proteinExistence type="inferred from homology"/>
<keyword evidence="13" id="KW-1185">Reference proteome</keyword>
<dbReference type="AlphaFoldDB" id="A0AAP0S5N7"/>
<feature type="signal peptide" evidence="10">
    <location>
        <begin position="1"/>
        <end position="32"/>
    </location>
</feature>
<dbReference type="PANTHER" id="PTHR32080">
    <property type="entry name" value="ANTIFUNGAL PROTEIN GINKBILOBIN-2-LIKE"/>
    <property type="match status" value="1"/>
</dbReference>
<keyword evidence="3 10" id="KW-0732">Signal</keyword>
<dbReference type="GO" id="GO:0010497">
    <property type="term" value="P:plasmodesmata-mediated intercellular transport"/>
    <property type="evidence" value="ECO:0007669"/>
    <property type="project" value="TreeGrafter"/>
</dbReference>
<evidence type="ECO:0000256" key="1">
    <source>
        <dbReference type="ARBA" id="ARBA00004251"/>
    </source>
</evidence>
<keyword evidence="6" id="KW-1015">Disulfide bond</keyword>
<keyword evidence="9" id="KW-1133">Transmembrane helix</keyword>
<protein>
    <recommendedName>
        <fullName evidence="11">Gnk2-homologous domain-containing protein</fullName>
    </recommendedName>
</protein>
<evidence type="ECO:0000313" key="13">
    <source>
        <dbReference type="Proteomes" id="UP001415857"/>
    </source>
</evidence>
<comment type="subcellular location">
    <subcellularLocation>
        <location evidence="7">Cell junction</location>
        <location evidence="7">Plasmodesma</location>
    </subcellularLocation>
    <subcellularLocation>
        <location evidence="1">Cell membrane</location>
        <topology evidence="1">Single-pass type I membrane protein</topology>
    </subcellularLocation>
</comment>
<accession>A0AAP0S5N7</accession>
<evidence type="ECO:0000256" key="3">
    <source>
        <dbReference type="ARBA" id="ARBA00022729"/>
    </source>
</evidence>
<gene>
    <name evidence="12" type="ORF">L1049_019389</name>
</gene>
<dbReference type="PANTHER" id="PTHR32080:SF6">
    <property type="entry name" value="PLASMODESMATA-LOCATED PROTEIN 4"/>
    <property type="match status" value="1"/>
</dbReference>
<feature type="transmembrane region" description="Helical" evidence="9">
    <location>
        <begin position="276"/>
        <end position="296"/>
    </location>
</feature>
<comment type="caution">
    <text evidence="12">The sequence shown here is derived from an EMBL/GenBank/DDBJ whole genome shotgun (WGS) entry which is preliminary data.</text>
</comment>
<dbReference type="EMBL" id="JBBPBK010000001">
    <property type="protein sequence ID" value="KAK9291441.1"/>
    <property type="molecule type" value="Genomic_DNA"/>
</dbReference>
<evidence type="ECO:0000256" key="10">
    <source>
        <dbReference type="SAM" id="SignalP"/>
    </source>
</evidence>
<reference evidence="12 13" key="1">
    <citation type="journal article" date="2024" name="Plant J.">
        <title>Genome sequences and population genomics reveal climatic adaptation and genomic divergence between two closely related sweetgum species.</title>
        <authorList>
            <person name="Xu W.Q."/>
            <person name="Ren C.Q."/>
            <person name="Zhang X.Y."/>
            <person name="Comes H.P."/>
            <person name="Liu X.H."/>
            <person name="Li Y.G."/>
            <person name="Kettle C.J."/>
            <person name="Jalonen R."/>
            <person name="Gaisberger H."/>
            <person name="Ma Y.Z."/>
            <person name="Qiu Y.X."/>
        </authorList>
    </citation>
    <scope>NUCLEOTIDE SEQUENCE [LARGE SCALE GENOMIC DNA]</scope>
    <source>
        <strain evidence="12">Hangzhou</strain>
    </source>
</reference>
<name>A0AAP0S5N7_LIQFO</name>
<dbReference type="PROSITE" id="PS51473">
    <property type="entry name" value="GNK2"/>
    <property type="match status" value="2"/>
</dbReference>
<keyword evidence="4" id="KW-0677">Repeat</keyword>
<feature type="domain" description="Gnk2-homologous" evidence="11">
    <location>
        <begin position="152"/>
        <end position="252"/>
    </location>
</feature>
<dbReference type="InterPro" id="IPR002902">
    <property type="entry name" value="GNK2"/>
</dbReference>
<evidence type="ECO:0000313" key="12">
    <source>
        <dbReference type="EMBL" id="KAK9291441.1"/>
    </source>
</evidence>